<sequence>MAETLQARIAHALGGVRNARLDTDVYSADMVRDIATTLDGRVRLTLLLAPEDDATLVRDVRQTVERVDGVSDVRVDVKDASARAAAPAASRAAPP</sequence>
<dbReference type="Pfam" id="PF01883">
    <property type="entry name" value="FeS_assembly_P"/>
    <property type="match status" value="1"/>
</dbReference>
<dbReference type="InterPro" id="IPR002744">
    <property type="entry name" value="MIP18-like"/>
</dbReference>
<accession>A0A6J4M431</accession>
<organism evidence="2">
    <name type="scientific">uncultured Gemmatimonadaceae bacterium</name>
    <dbReference type="NCBI Taxonomy" id="246130"/>
    <lineage>
        <taxon>Bacteria</taxon>
        <taxon>Pseudomonadati</taxon>
        <taxon>Gemmatimonadota</taxon>
        <taxon>Gemmatimonadia</taxon>
        <taxon>Gemmatimonadales</taxon>
        <taxon>Gemmatimonadaceae</taxon>
        <taxon>environmental samples</taxon>
    </lineage>
</organism>
<evidence type="ECO:0000259" key="1">
    <source>
        <dbReference type="Pfam" id="PF01883"/>
    </source>
</evidence>
<dbReference type="SUPFAM" id="SSF117916">
    <property type="entry name" value="Fe-S cluster assembly (FSCA) domain-like"/>
    <property type="match status" value="1"/>
</dbReference>
<feature type="domain" description="MIP18 family-like" evidence="1">
    <location>
        <begin position="7"/>
        <end position="77"/>
    </location>
</feature>
<feature type="non-terminal residue" evidence="2">
    <location>
        <position position="95"/>
    </location>
</feature>
<reference evidence="2" key="1">
    <citation type="submission" date="2020-02" db="EMBL/GenBank/DDBJ databases">
        <authorList>
            <person name="Meier V. D."/>
        </authorList>
    </citation>
    <scope>NUCLEOTIDE SEQUENCE</scope>
    <source>
        <strain evidence="2">AVDCRST_MAG40</strain>
    </source>
</reference>
<dbReference type="EMBL" id="CADCTX010000779">
    <property type="protein sequence ID" value="CAA9349389.1"/>
    <property type="molecule type" value="Genomic_DNA"/>
</dbReference>
<proteinExistence type="predicted"/>
<name>A0A6J4M431_9BACT</name>
<dbReference type="AlphaFoldDB" id="A0A6J4M431"/>
<protein>
    <submittedName>
        <fullName evidence="2">Scaffold protein for [4Fe-4S] cluster assembly, MRP-like, similar to chloroplast-targeted plant protein HCF101</fullName>
    </submittedName>
</protein>
<gene>
    <name evidence="2" type="ORF">AVDCRST_MAG40-2819</name>
</gene>
<evidence type="ECO:0000313" key="2">
    <source>
        <dbReference type="EMBL" id="CAA9349389.1"/>
    </source>
</evidence>
<dbReference type="InterPro" id="IPR034904">
    <property type="entry name" value="FSCA_dom_sf"/>
</dbReference>
<dbReference type="Gene3D" id="3.30.300.130">
    <property type="entry name" value="Fe-S cluster assembly (FSCA)"/>
    <property type="match status" value="1"/>
</dbReference>